<gene>
    <name evidence="2" type="ORF">FRACYDRAFT_242326</name>
</gene>
<protein>
    <submittedName>
        <fullName evidence="2">Uncharacterized protein</fullName>
    </submittedName>
</protein>
<keyword evidence="3" id="KW-1185">Reference proteome</keyword>
<organism evidence="2 3">
    <name type="scientific">Fragilariopsis cylindrus CCMP1102</name>
    <dbReference type="NCBI Taxonomy" id="635003"/>
    <lineage>
        <taxon>Eukaryota</taxon>
        <taxon>Sar</taxon>
        <taxon>Stramenopiles</taxon>
        <taxon>Ochrophyta</taxon>
        <taxon>Bacillariophyta</taxon>
        <taxon>Bacillariophyceae</taxon>
        <taxon>Bacillariophycidae</taxon>
        <taxon>Bacillariales</taxon>
        <taxon>Bacillariaceae</taxon>
        <taxon>Fragilariopsis</taxon>
    </lineage>
</organism>
<evidence type="ECO:0000313" key="3">
    <source>
        <dbReference type="Proteomes" id="UP000095751"/>
    </source>
</evidence>
<dbReference type="OrthoDB" id="426718at2759"/>
<dbReference type="AlphaFoldDB" id="A0A1E7F7Y6"/>
<feature type="compositionally biased region" description="Polar residues" evidence="1">
    <location>
        <begin position="170"/>
        <end position="181"/>
    </location>
</feature>
<name>A0A1E7F7Y6_9STRA</name>
<dbReference type="InParanoid" id="A0A1E7F7Y6"/>
<evidence type="ECO:0000256" key="1">
    <source>
        <dbReference type="SAM" id="MobiDB-lite"/>
    </source>
</evidence>
<evidence type="ECO:0000313" key="2">
    <source>
        <dbReference type="EMBL" id="OEU13973.1"/>
    </source>
</evidence>
<feature type="region of interest" description="Disordered" evidence="1">
    <location>
        <begin position="168"/>
        <end position="195"/>
    </location>
</feature>
<proteinExistence type="predicted"/>
<accession>A0A1E7F7Y6</accession>
<dbReference type="Proteomes" id="UP000095751">
    <property type="component" value="Unassembled WGS sequence"/>
</dbReference>
<dbReference type="EMBL" id="KV784361">
    <property type="protein sequence ID" value="OEU13973.1"/>
    <property type="molecule type" value="Genomic_DNA"/>
</dbReference>
<reference evidence="2 3" key="1">
    <citation type="submission" date="2016-09" db="EMBL/GenBank/DDBJ databases">
        <title>Extensive genetic diversity and differential bi-allelic expression allows diatom success in the polar Southern Ocean.</title>
        <authorList>
            <consortium name="DOE Joint Genome Institute"/>
            <person name="Mock T."/>
            <person name="Otillar R.P."/>
            <person name="Strauss J."/>
            <person name="Dupont C."/>
            <person name="Frickenhaus S."/>
            <person name="Maumus F."/>
            <person name="Mcmullan M."/>
            <person name="Sanges R."/>
            <person name="Schmutz J."/>
            <person name="Toseland A."/>
            <person name="Valas R."/>
            <person name="Veluchamy A."/>
            <person name="Ward B.J."/>
            <person name="Allen A."/>
            <person name="Barry K."/>
            <person name="Falciatore A."/>
            <person name="Ferrante M."/>
            <person name="Fortunato A.E."/>
            <person name="Gloeckner G."/>
            <person name="Gruber A."/>
            <person name="Hipkin R."/>
            <person name="Janech M."/>
            <person name="Kroth P."/>
            <person name="Leese F."/>
            <person name="Lindquist E."/>
            <person name="Lyon B.R."/>
            <person name="Martin J."/>
            <person name="Mayer C."/>
            <person name="Parker M."/>
            <person name="Quesneville H."/>
            <person name="Raymond J."/>
            <person name="Uhlig C."/>
            <person name="Valentin K.U."/>
            <person name="Worden A.Z."/>
            <person name="Armbrust E.V."/>
            <person name="Bowler C."/>
            <person name="Green B."/>
            <person name="Moulton V."/>
            <person name="Van Oosterhout C."/>
            <person name="Grigoriev I."/>
        </authorList>
    </citation>
    <scope>NUCLEOTIDE SEQUENCE [LARGE SCALE GENOMIC DNA]</scope>
    <source>
        <strain evidence="2 3">CCMP1102</strain>
    </source>
</reference>
<sequence>MTKKVEYPVDKAALEEMSRGMIYAELAITDNKEGTLAKIGKANPSQTKKEKRKDAVVRVPPKILGFDHLVDPTVIKDDGNIFLISKEDDIKDNVSEIFGRNQEDNLMRNIAEGAVDDSPEDTEDVSDEDAKYNRILMKIPKAFRDHMPDIYLKPILRAQGVIFVKKDNTDNNVSDESSTQKIEQDKTKKTKKSRPKWVPKLFRKKTIDKIEPTE</sequence>
<dbReference type="KEGG" id="fcy:FRACYDRAFT_242326"/>